<organism evidence="2 3">
    <name type="scientific">Solibaculum intestinale</name>
    <dbReference type="NCBI Taxonomy" id="3133165"/>
    <lineage>
        <taxon>Bacteria</taxon>
        <taxon>Bacillati</taxon>
        <taxon>Bacillota</taxon>
        <taxon>Clostridia</taxon>
        <taxon>Eubacteriales</taxon>
        <taxon>Oscillospiraceae</taxon>
        <taxon>Solibaculum</taxon>
    </lineage>
</organism>
<sequence length="195" mass="21987">MKIELCSEDRLKITLKYEDLRALSLSFDDLDYAEMETRRVIWELLDEASRQTGFDSSGGRLLIEALPLLDGGCILYFTVLPRDLTALQGVGKLQCKRLCGPYVYEFPSAEELLCVCTRLWHEQRESIPKSTAYRFGRGYRLVVYTKEGKVSILEPLLKEYGEFAGEGAPAAAYAAEHGQLLAEEDAIMKIGRYGT</sequence>
<comment type="caution">
    <text evidence="2">The sequence shown here is derived from an EMBL/GenBank/DDBJ whole genome shotgun (WGS) entry which is preliminary data.</text>
</comment>
<dbReference type="InterPro" id="IPR008681">
    <property type="entry name" value="Neg-reg_MecA"/>
</dbReference>
<accession>A0ABV1DXX6</accession>
<dbReference type="Proteomes" id="UP001489509">
    <property type="component" value="Unassembled WGS sequence"/>
</dbReference>
<evidence type="ECO:0000256" key="1">
    <source>
        <dbReference type="ARBA" id="ARBA00005397"/>
    </source>
</evidence>
<gene>
    <name evidence="2" type="ORF">WMO26_03620</name>
</gene>
<proteinExistence type="inferred from homology"/>
<dbReference type="Pfam" id="PF05389">
    <property type="entry name" value="MecA"/>
    <property type="match status" value="2"/>
</dbReference>
<comment type="similarity">
    <text evidence="1">Belongs to the MecA family.</text>
</comment>
<dbReference type="RefSeq" id="WP_349218193.1">
    <property type="nucleotide sequence ID" value="NZ_JBBMFD010000003.1"/>
</dbReference>
<protein>
    <submittedName>
        <fullName evidence="2">Adaptor protein MecA</fullName>
    </submittedName>
</protein>
<keyword evidence="3" id="KW-1185">Reference proteome</keyword>
<dbReference type="InterPro" id="IPR038471">
    <property type="entry name" value="MecA_C_sf"/>
</dbReference>
<evidence type="ECO:0000313" key="3">
    <source>
        <dbReference type="Proteomes" id="UP001489509"/>
    </source>
</evidence>
<name>A0ABV1DXX6_9FIRM</name>
<reference evidence="2 3" key="1">
    <citation type="submission" date="2024-03" db="EMBL/GenBank/DDBJ databases">
        <title>Human intestinal bacterial collection.</title>
        <authorList>
            <person name="Pauvert C."/>
            <person name="Hitch T.C.A."/>
            <person name="Clavel T."/>
        </authorList>
    </citation>
    <scope>NUCLEOTIDE SEQUENCE [LARGE SCALE GENOMIC DNA]</scope>
    <source>
        <strain evidence="2 3">CLA-JM-H44</strain>
    </source>
</reference>
<dbReference type="EMBL" id="JBBMFD010000003">
    <property type="protein sequence ID" value="MEQ2439913.1"/>
    <property type="molecule type" value="Genomic_DNA"/>
</dbReference>
<evidence type="ECO:0000313" key="2">
    <source>
        <dbReference type="EMBL" id="MEQ2439913.1"/>
    </source>
</evidence>
<dbReference type="Gene3D" id="3.30.70.1950">
    <property type="match status" value="1"/>
</dbReference>